<dbReference type="EMBL" id="VITY01000005">
    <property type="protein sequence ID" value="TWC00209.1"/>
    <property type="molecule type" value="Genomic_DNA"/>
</dbReference>
<organism evidence="1 2">
    <name type="scientific">Bradyrhizobium macuxiense</name>
    <dbReference type="NCBI Taxonomy" id="1755647"/>
    <lineage>
        <taxon>Bacteria</taxon>
        <taxon>Pseudomonadati</taxon>
        <taxon>Pseudomonadota</taxon>
        <taxon>Alphaproteobacteria</taxon>
        <taxon>Hyphomicrobiales</taxon>
        <taxon>Nitrobacteraceae</taxon>
        <taxon>Bradyrhizobium</taxon>
    </lineage>
</organism>
<reference evidence="1 2" key="1">
    <citation type="submission" date="2019-06" db="EMBL/GenBank/DDBJ databases">
        <title>Genomic Encyclopedia of Type Strains, Phase IV (KMG-V): Genome sequencing to study the core and pangenomes of soil and plant-associated prokaryotes.</title>
        <authorList>
            <person name="Whitman W."/>
        </authorList>
    </citation>
    <scope>NUCLEOTIDE SEQUENCE [LARGE SCALE GENOMIC DNA]</scope>
    <source>
        <strain evidence="1 2">BR 10355</strain>
    </source>
</reference>
<proteinExistence type="predicted"/>
<dbReference type="Proteomes" id="UP000321304">
    <property type="component" value="Unassembled WGS sequence"/>
</dbReference>
<evidence type="ECO:0000313" key="2">
    <source>
        <dbReference type="Proteomes" id="UP000321304"/>
    </source>
</evidence>
<sequence>MLMLPGRQSYSLKLRSDTFQDVFRSFAVDHDLELSFASSSGQPINARIRGSSKLLPFWNYCEAFTS</sequence>
<gene>
    <name evidence="1" type="ORF">FBZ93_1051</name>
</gene>
<dbReference type="AlphaFoldDB" id="A0A560LXM4"/>
<keyword evidence="2" id="KW-1185">Reference proteome</keyword>
<accession>A0A560LXM4</accession>
<comment type="caution">
    <text evidence="1">The sequence shown here is derived from an EMBL/GenBank/DDBJ whole genome shotgun (WGS) entry which is preliminary data.</text>
</comment>
<name>A0A560LXM4_9BRAD</name>
<evidence type="ECO:0000313" key="1">
    <source>
        <dbReference type="EMBL" id="TWC00209.1"/>
    </source>
</evidence>
<protein>
    <submittedName>
        <fullName evidence="1">Uncharacterized protein</fullName>
    </submittedName>
</protein>